<dbReference type="InterPro" id="IPR050639">
    <property type="entry name" value="SSR_resolvase"/>
</dbReference>
<dbReference type="Pfam" id="PF07508">
    <property type="entry name" value="Recombinase"/>
    <property type="match status" value="1"/>
</dbReference>
<evidence type="ECO:0000313" key="2">
    <source>
        <dbReference type="EMBL" id="SCE86483.1"/>
    </source>
</evidence>
<sequence length="492" mass="55366">MQYTTELDGPDLLGWWMRQPTRRGRPRTRYQATSKPLGVRFAFYGRMSTREFQDRLSSARWQRDFAEDVIDGRGVIVAEFFDVGESRQVPWTRRPQAARLLAALADPGRGFDAVVVGEFERAFYGNQFRDLAPLFNLYSVQLWLPELNGPVDASNEFHLSLLALLGVHSKREVQRSRFRAKAAMRAQVVEQGRHLGGWPPYGYRLADAGPHPNRAHAKWGRMAHRLEPDLSTAPHVQWMFTQRLAGRSVAGIARDLNDRHVPCPSRVDPGRNPHRSGTGWTLRTVAAILANPRYTGRQVWNRQHTDRGPLDAADDLLGQSEARRWNLLQQWVISRDIAHPPLISEHDFVAAQQANALPAPADGSSGRYLLTGLIRCQECGRILDAHWVNKHAAYRCRHGHRSASTGDAPRPRNVYIHEAKAITQLAEWIGIPAADPHTVTDALLEHKLHITCAIGGTLTITKISEAATAHRLPTIPHQRRTAETPTETLHLP</sequence>
<evidence type="ECO:0000313" key="3">
    <source>
        <dbReference type="Proteomes" id="UP000199375"/>
    </source>
</evidence>
<dbReference type="GO" id="GO:0000150">
    <property type="term" value="F:DNA strand exchange activity"/>
    <property type="evidence" value="ECO:0007669"/>
    <property type="project" value="InterPro"/>
</dbReference>
<proteinExistence type="predicted"/>
<gene>
    <name evidence="2" type="ORF">GA0070558_110175</name>
</gene>
<dbReference type="AlphaFoldDB" id="A0A1C4VRA7"/>
<dbReference type="Proteomes" id="UP000199375">
    <property type="component" value="Unassembled WGS sequence"/>
</dbReference>
<dbReference type="RefSeq" id="WP_091278928.1">
    <property type="nucleotide sequence ID" value="NZ_FMCW01000010.1"/>
</dbReference>
<dbReference type="Gene3D" id="3.40.50.1390">
    <property type="entry name" value="Resolvase, N-terminal catalytic domain"/>
    <property type="match status" value="1"/>
</dbReference>
<dbReference type="EMBL" id="FMCW01000010">
    <property type="protein sequence ID" value="SCE86483.1"/>
    <property type="molecule type" value="Genomic_DNA"/>
</dbReference>
<dbReference type="SUPFAM" id="SSF53041">
    <property type="entry name" value="Resolvase-like"/>
    <property type="match status" value="1"/>
</dbReference>
<dbReference type="InterPro" id="IPR038109">
    <property type="entry name" value="DNA_bind_recomb_sf"/>
</dbReference>
<protein>
    <submittedName>
        <fullName evidence="2">Recombinase zinc beta ribbon domain-containing protein</fullName>
    </submittedName>
</protein>
<organism evidence="2 3">
    <name type="scientific">Micromonospora haikouensis</name>
    <dbReference type="NCBI Taxonomy" id="686309"/>
    <lineage>
        <taxon>Bacteria</taxon>
        <taxon>Bacillati</taxon>
        <taxon>Actinomycetota</taxon>
        <taxon>Actinomycetes</taxon>
        <taxon>Micromonosporales</taxon>
        <taxon>Micromonosporaceae</taxon>
        <taxon>Micromonospora</taxon>
    </lineage>
</organism>
<name>A0A1C4VRA7_9ACTN</name>
<feature type="domain" description="Recombinase" evidence="1">
    <location>
        <begin position="200"/>
        <end position="361"/>
    </location>
</feature>
<accession>A0A1C4VRA7</accession>
<dbReference type="PANTHER" id="PTHR30461">
    <property type="entry name" value="DNA-INVERTASE FROM LAMBDOID PROPHAGE"/>
    <property type="match status" value="1"/>
</dbReference>
<dbReference type="Gene3D" id="3.90.1750.20">
    <property type="entry name" value="Putative Large Serine Recombinase, Chain B, Domain 2"/>
    <property type="match status" value="1"/>
</dbReference>
<reference evidence="2 3" key="1">
    <citation type="submission" date="2016-06" db="EMBL/GenBank/DDBJ databases">
        <authorList>
            <person name="Kjaerup R.B."/>
            <person name="Dalgaard T.S."/>
            <person name="Juul-Madsen H.R."/>
        </authorList>
    </citation>
    <scope>NUCLEOTIDE SEQUENCE [LARGE SCALE GENOMIC DNA]</scope>
    <source>
        <strain evidence="2 3">DSM 45626</strain>
    </source>
</reference>
<dbReference type="PANTHER" id="PTHR30461:SF23">
    <property type="entry name" value="DNA RECOMBINASE-RELATED"/>
    <property type="match status" value="1"/>
</dbReference>
<dbReference type="PROSITE" id="PS51737">
    <property type="entry name" value="RECOMBINASE_DNA_BIND"/>
    <property type="match status" value="1"/>
</dbReference>
<dbReference type="GO" id="GO:0003677">
    <property type="term" value="F:DNA binding"/>
    <property type="evidence" value="ECO:0007669"/>
    <property type="project" value="InterPro"/>
</dbReference>
<dbReference type="InterPro" id="IPR036162">
    <property type="entry name" value="Resolvase-like_N_sf"/>
</dbReference>
<dbReference type="InterPro" id="IPR006119">
    <property type="entry name" value="Resolv_N"/>
</dbReference>
<evidence type="ECO:0000259" key="1">
    <source>
        <dbReference type="PROSITE" id="PS51737"/>
    </source>
</evidence>
<dbReference type="InterPro" id="IPR011109">
    <property type="entry name" value="DNA_bind_recombinase_dom"/>
</dbReference>
<dbReference type="SMART" id="SM00857">
    <property type="entry name" value="Resolvase"/>
    <property type="match status" value="1"/>
</dbReference>
<dbReference type="InterPro" id="IPR025827">
    <property type="entry name" value="Zn_ribbon_recom_dom"/>
</dbReference>
<dbReference type="Pfam" id="PF13408">
    <property type="entry name" value="Zn_ribbon_recom"/>
    <property type="match status" value="1"/>
</dbReference>